<dbReference type="AlphaFoldDB" id="C6SVT4"/>
<dbReference type="EMBL" id="BT089277">
    <property type="protein sequence ID" value="ACU13357.1"/>
    <property type="molecule type" value="mRNA"/>
</dbReference>
<protein>
    <submittedName>
        <fullName evidence="1">Uncharacterized protein</fullName>
    </submittedName>
</protein>
<dbReference type="GeneID" id="100305595"/>
<reference evidence="1" key="1">
    <citation type="submission" date="2009-08" db="EMBL/GenBank/DDBJ databases">
        <authorList>
            <person name="Cheung F."/>
            <person name="Xiao Y."/>
            <person name="Chan A."/>
            <person name="Moskal W."/>
            <person name="Town C.D."/>
        </authorList>
    </citation>
    <scope>NUCLEOTIDE SEQUENCE</scope>
</reference>
<organism evidence="1">
    <name type="scientific">Glycine max</name>
    <name type="common">Soybean</name>
    <name type="synonym">Glycine hispida</name>
    <dbReference type="NCBI Taxonomy" id="3847"/>
    <lineage>
        <taxon>Eukaryota</taxon>
        <taxon>Viridiplantae</taxon>
        <taxon>Streptophyta</taxon>
        <taxon>Embryophyta</taxon>
        <taxon>Tracheophyta</taxon>
        <taxon>Spermatophyta</taxon>
        <taxon>Magnoliopsida</taxon>
        <taxon>eudicotyledons</taxon>
        <taxon>Gunneridae</taxon>
        <taxon>Pentapetalae</taxon>
        <taxon>rosids</taxon>
        <taxon>fabids</taxon>
        <taxon>Fabales</taxon>
        <taxon>Fabaceae</taxon>
        <taxon>Papilionoideae</taxon>
        <taxon>50 kb inversion clade</taxon>
        <taxon>NPAAA clade</taxon>
        <taxon>indigoferoid/millettioid clade</taxon>
        <taxon>Phaseoleae</taxon>
        <taxon>Glycine</taxon>
        <taxon>Glycine subgen. Soja</taxon>
    </lineage>
</organism>
<evidence type="ECO:0000313" key="1">
    <source>
        <dbReference type="EMBL" id="ACU13357.1"/>
    </source>
</evidence>
<name>C6SVT4_SOYBN</name>
<proteinExistence type="evidence at transcript level"/>
<sequence length="149" mass="16495">MSMRGIGGPLLCIGDLLNDVGEEEQQHGQGHSLLRETFPSSSNFNYNDPPPDLTKLFQEHYDHLNSALSGTDHSWTSLTLKLCTALETSNQLVQSTNTNVASLSKKVEDLQKIVKRGDSAIAAAKALYYVTQTITVVPQSERRFVKLYI</sequence>
<dbReference type="PANTHER" id="PTHR37237:SF1">
    <property type="entry name" value="OS02G0567000 PROTEIN"/>
    <property type="match status" value="1"/>
</dbReference>
<dbReference type="ExpressionAtlas" id="C6SVT4">
    <property type="expression patterns" value="baseline and differential"/>
</dbReference>
<dbReference type="PANTHER" id="PTHR37237">
    <property type="entry name" value="OS02G0567000 PROTEIN"/>
    <property type="match status" value="1"/>
</dbReference>
<dbReference type="KEGG" id="gmx:100305595"/>
<dbReference type="RefSeq" id="NP_001237644.2">
    <property type="nucleotide sequence ID" value="NM_001250715.2"/>
</dbReference>
<accession>C6SVT4</accession>